<name>A0AAF0DD84_9EURO</name>
<gene>
    <name evidence="3" type="ORF">PRK78_001822</name>
</gene>
<dbReference type="Pfam" id="PF22980">
    <property type="entry name" value="Myb_DNA-bind_8"/>
    <property type="match status" value="1"/>
</dbReference>
<sequence length="217" mass="22977">MSRITTEEQLNFLLSCVRNSNNGKVNFEAVAQECEIISKGAAAKRYERLMKANGINPNGGGPANPADGGPTTTENTTPKKPRKAPASKATTPKEPKSTTSTPRKRKGGQAATAIDSPTKKYKSAEKIKEEDSDEDDAVNGNSVNVDDKAKTKGKGQKNGEGGLRSENDPFLGTAAAKGNDEADACLQAFMNTAKSAAEKQNDDANDNDIEEDTEDLA</sequence>
<feature type="compositionally biased region" description="Acidic residues" evidence="1">
    <location>
        <begin position="203"/>
        <end position="217"/>
    </location>
</feature>
<dbReference type="Proteomes" id="UP001219355">
    <property type="component" value="Chromosome 1"/>
</dbReference>
<organism evidence="3 4">
    <name type="scientific">Emydomyces testavorans</name>
    <dbReference type="NCBI Taxonomy" id="2070801"/>
    <lineage>
        <taxon>Eukaryota</taxon>
        <taxon>Fungi</taxon>
        <taxon>Dikarya</taxon>
        <taxon>Ascomycota</taxon>
        <taxon>Pezizomycotina</taxon>
        <taxon>Eurotiomycetes</taxon>
        <taxon>Eurotiomycetidae</taxon>
        <taxon>Onygenales</taxon>
        <taxon>Nannizziopsiaceae</taxon>
        <taxon>Emydomyces</taxon>
    </lineage>
</organism>
<dbReference type="EMBL" id="CP120627">
    <property type="protein sequence ID" value="WEW56379.1"/>
    <property type="molecule type" value="Genomic_DNA"/>
</dbReference>
<dbReference type="InterPro" id="IPR054505">
    <property type="entry name" value="Myb_DNA-bind_8"/>
</dbReference>
<protein>
    <recommendedName>
        <fullName evidence="2">Myb-like DNA-binding domain-containing protein</fullName>
    </recommendedName>
</protein>
<feature type="domain" description="Myb-like DNA-binding" evidence="2">
    <location>
        <begin position="7"/>
        <end position="54"/>
    </location>
</feature>
<evidence type="ECO:0000313" key="3">
    <source>
        <dbReference type="EMBL" id="WEW56379.1"/>
    </source>
</evidence>
<evidence type="ECO:0000313" key="4">
    <source>
        <dbReference type="Proteomes" id="UP001219355"/>
    </source>
</evidence>
<reference evidence="3" key="1">
    <citation type="submission" date="2023-03" db="EMBL/GenBank/DDBJ databases">
        <title>Emydomyces testavorans Genome Sequence.</title>
        <authorList>
            <person name="Hoyer L."/>
        </authorList>
    </citation>
    <scope>NUCLEOTIDE SEQUENCE</scope>
    <source>
        <strain evidence="3">16-2883</strain>
    </source>
</reference>
<feature type="region of interest" description="Disordered" evidence="1">
    <location>
        <begin position="195"/>
        <end position="217"/>
    </location>
</feature>
<feature type="compositionally biased region" description="Low complexity" evidence="1">
    <location>
        <begin position="63"/>
        <end position="78"/>
    </location>
</feature>
<evidence type="ECO:0000256" key="1">
    <source>
        <dbReference type="SAM" id="MobiDB-lite"/>
    </source>
</evidence>
<keyword evidence="4" id="KW-1185">Reference proteome</keyword>
<accession>A0AAF0DD84</accession>
<evidence type="ECO:0000259" key="2">
    <source>
        <dbReference type="Pfam" id="PF22980"/>
    </source>
</evidence>
<feature type="region of interest" description="Disordered" evidence="1">
    <location>
        <begin position="52"/>
        <end position="175"/>
    </location>
</feature>
<dbReference type="AlphaFoldDB" id="A0AAF0DD84"/>
<proteinExistence type="predicted"/>